<protein>
    <submittedName>
        <fullName evidence="2">Uncharacterized protein</fullName>
    </submittedName>
</protein>
<proteinExistence type="predicted"/>
<evidence type="ECO:0000313" key="3">
    <source>
        <dbReference type="Proteomes" id="UP000257136"/>
    </source>
</evidence>
<gene>
    <name evidence="2" type="ORF">C8P67_102524</name>
</gene>
<organism evidence="2 3">
    <name type="scientific">Flavobacterium aquicola</name>
    <dbReference type="NCBI Taxonomy" id="1682742"/>
    <lineage>
        <taxon>Bacteria</taxon>
        <taxon>Pseudomonadati</taxon>
        <taxon>Bacteroidota</taxon>
        <taxon>Flavobacteriia</taxon>
        <taxon>Flavobacteriales</taxon>
        <taxon>Flavobacteriaceae</taxon>
        <taxon>Flavobacterium</taxon>
    </lineage>
</organism>
<dbReference type="Proteomes" id="UP000257136">
    <property type="component" value="Unassembled WGS sequence"/>
</dbReference>
<name>A0A3E0ESL8_9FLAO</name>
<evidence type="ECO:0000256" key="1">
    <source>
        <dbReference type="SAM" id="MobiDB-lite"/>
    </source>
</evidence>
<evidence type="ECO:0000313" key="2">
    <source>
        <dbReference type="EMBL" id="REH01255.1"/>
    </source>
</evidence>
<sequence length="36" mass="4183">MSKGQDAKKTVKKEPVKTAKEKKEAKREKKNNPKRD</sequence>
<feature type="region of interest" description="Disordered" evidence="1">
    <location>
        <begin position="1"/>
        <end position="36"/>
    </location>
</feature>
<dbReference type="EMBL" id="QUNI01000002">
    <property type="protein sequence ID" value="REH01255.1"/>
    <property type="molecule type" value="Genomic_DNA"/>
</dbReference>
<accession>A0A3E0ESL8</accession>
<comment type="caution">
    <text evidence="2">The sequence shown here is derived from an EMBL/GenBank/DDBJ whole genome shotgun (WGS) entry which is preliminary data.</text>
</comment>
<dbReference type="AlphaFoldDB" id="A0A3E0ESL8"/>
<keyword evidence="3" id="KW-1185">Reference proteome</keyword>
<reference evidence="2 3" key="1">
    <citation type="submission" date="2018-08" db="EMBL/GenBank/DDBJ databases">
        <title>Genomic Encyclopedia of Archaeal and Bacterial Type Strains, Phase II (KMG-II): from individual species to whole genera.</title>
        <authorList>
            <person name="Goeker M."/>
        </authorList>
    </citation>
    <scope>NUCLEOTIDE SEQUENCE [LARGE SCALE GENOMIC DNA]</scope>
    <source>
        <strain evidence="2 3">DSM 100880</strain>
    </source>
</reference>